<keyword evidence="3" id="KW-1185">Reference proteome</keyword>
<sequence>MASVLVHPTTVGWHPALHGWHLLRDHFWGKPTASTIVDHVLNFPTSAPFTHIYLGRTRGSIFVRQEYVDVYERLVSAEALPFKSGRVLTGSPGIGKSTFLIYALARRLAERQATFYYGGEHSVLLFCDKGVYQRSTADPDLAEHVYPLFDPDSTRRPWSLIDAGPVGQEPATALTTTDVVFPVHAVEPDENRFKSWKKRSISPLWVMQPWEDGELVKGLALHGVECVGAGPGERLVADSRWDTVGPCIRDFVAFVVDPATFRSSIEDAANQLYTPQDLFRAVANTSYSSSSSPISDALFVLSRSQTGGAPGTDLGVVDFKSGLAMRCLTKRFPGLGRDEARILSQIAASRGGTALAGWIFERVAVYFLSGNGTLLDGPSALKGFHLMCRRPGCGDEHETAGAGAEYVYAPSDDVLEELRVETGSVRLVSSPRSFGERSTAPIPSPTPPRTSLPVQRRSIVLYDSIDALDVLDPTMFYVACGEEHSPLFDAFFLDLLADSDDTNSYVMWLLQMTGAGRRGSLDTDNGYADVRALLGKAGVKEVKYVLVVPRGSAKEVKKRSASWTMPDGWEGVGVDVQGEVYVQFLDVDVQIV</sequence>
<gene>
    <name evidence="2" type="ORF">AAE3_LOCUS9924</name>
</gene>
<comment type="caution">
    <text evidence="2">The sequence shown here is derived from an EMBL/GenBank/DDBJ whole genome shotgun (WGS) entry which is preliminary data.</text>
</comment>
<feature type="region of interest" description="Disordered" evidence="1">
    <location>
        <begin position="431"/>
        <end position="451"/>
    </location>
</feature>
<reference evidence="2 3" key="1">
    <citation type="submission" date="2020-01" db="EMBL/GenBank/DDBJ databases">
        <authorList>
            <person name="Gupta K D."/>
        </authorList>
    </citation>
    <scope>NUCLEOTIDE SEQUENCE [LARGE SCALE GENOMIC DNA]</scope>
</reference>
<protein>
    <submittedName>
        <fullName evidence="2">Uncharacterized protein</fullName>
    </submittedName>
</protein>
<evidence type="ECO:0000256" key="1">
    <source>
        <dbReference type="SAM" id="MobiDB-lite"/>
    </source>
</evidence>
<dbReference type="PANTHER" id="PTHR33129">
    <property type="entry name" value="PROTEIN KINASE DOMAIN-CONTAINING PROTEIN-RELATED"/>
    <property type="match status" value="1"/>
</dbReference>
<name>A0A8S0WWV5_CYCAE</name>
<dbReference type="Proteomes" id="UP000467700">
    <property type="component" value="Unassembled WGS sequence"/>
</dbReference>
<accession>A0A8S0WWV5</accession>
<dbReference type="InterPro" id="IPR052980">
    <property type="entry name" value="Crinkler_effector"/>
</dbReference>
<proteinExistence type="predicted"/>
<evidence type="ECO:0000313" key="2">
    <source>
        <dbReference type="EMBL" id="CAA7267756.1"/>
    </source>
</evidence>
<dbReference type="EMBL" id="CACVBS010000062">
    <property type="protein sequence ID" value="CAA7267756.1"/>
    <property type="molecule type" value="Genomic_DNA"/>
</dbReference>
<dbReference type="AlphaFoldDB" id="A0A8S0WWV5"/>
<dbReference type="PANTHER" id="PTHR33129:SF1">
    <property type="entry name" value="ATP-BINDING PROTEIN"/>
    <property type="match status" value="1"/>
</dbReference>
<dbReference type="OrthoDB" id="2340858at2759"/>
<evidence type="ECO:0000313" key="3">
    <source>
        <dbReference type="Proteomes" id="UP000467700"/>
    </source>
</evidence>
<organism evidence="2 3">
    <name type="scientific">Cyclocybe aegerita</name>
    <name type="common">Black poplar mushroom</name>
    <name type="synonym">Agrocybe aegerita</name>
    <dbReference type="NCBI Taxonomy" id="1973307"/>
    <lineage>
        <taxon>Eukaryota</taxon>
        <taxon>Fungi</taxon>
        <taxon>Dikarya</taxon>
        <taxon>Basidiomycota</taxon>
        <taxon>Agaricomycotina</taxon>
        <taxon>Agaricomycetes</taxon>
        <taxon>Agaricomycetidae</taxon>
        <taxon>Agaricales</taxon>
        <taxon>Agaricineae</taxon>
        <taxon>Bolbitiaceae</taxon>
        <taxon>Cyclocybe</taxon>
    </lineage>
</organism>